<protein>
    <recommendedName>
        <fullName evidence="5">Rhythmically expressed gene 5 protein</fullName>
    </recommendedName>
</protein>
<reference evidence="3" key="1">
    <citation type="submission" date="2022-01" db="EMBL/GenBank/DDBJ databases">
        <authorList>
            <person name="King R."/>
        </authorList>
    </citation>
    <scope>NUCLEOTIDE SEQUENCE</scope>
</reference>
<evidence type="ECO:0000313" key="4">
    <source>
        <dbReference type="Proteomes" id="UP001153737"/>
    </source>
</evidence>
<keyword evidence="4" id="KW-1185">Reference proteome</keyword>
<reference evidence="3" key="2">
    <citation type="submission" date="2022-10" db="EMBL/GenBank/DDBJ databases">
        <authorList>
            <consortium name="ENA_rothamsted_submissions"/>
            <consortium name="culmorum"/>
            <person name="King R."/>
        </authorList>
    </citation>
    <scope>NUCLEOTIDE SEQUENCE</scope>
</reference>
<feature type="signal peptide" evidence="2">
    <location>
        <begin position="1"/>
        <end position="21"/>
    </location>
</feature>
<dbReference type="EMBL" id="OU896717">
    <property type="protein sequence ID" value="CAH1118532.1"/>
    <property type="molecule type" value="Genomic_DNA"/>
</dbReference>
<keyword evidence="2" id="KW-0732">Signal</keyword>
<organism evidence="3 4">
    <name type="scientific">Phaedon cochleariae</name>
    <name type="common">Mustard beetle</name>
    <dbReference type="NCBI Taxonomy" id="80249"/>
    <lineage>
        <taxon>Eukaryota</taxon>
        <taxon>Metazoa</taxon>
        <taxon>Ecdysozoa</taxon>
        <taxon>Arthropoda</taxon>
        <taxon>Hexapoda</taxon>
        <taxon>Insecta</taxon>
        <taxon>Pterygota</taxon>
        <taxon>Neoptera</taxon>
        <taxon>Endopterygota</taxon>
        <taxon>Coleoptera</taxon>
        <taxon>Polyphaga</taxon>
        <taxon>Cucujiformia</taxon>
        <taxon>Chrysomeloidea</taxon>
        <taxon>Chrysomelidae</taxon>
        <taxon>Chrysomelinae</taxon>
        <taxon>Chrysomelini</taxon>
        <taxon>Phaedon</taxon>
    </lineage>
</organism>
<gene>
    <name evidence="3" type="ORF">PHAECO_LOCUS2311</name>
</gene>
<evidence type="ECO:0000313" key="3">
    <source>
        <dbReference type="EMBL" id="CAH1118532.1"/>
    </source>
</evidence>
<evidence type="ECO:0000256" key="1">
    <source>
        <dbReference type="SAM" id="MobiDB-lite"/>
    </source>
</evidence>
<dbReference type="AlphaFoldDB" id="A0A9P0DDY2"/>
<feature type="region of interest" description="Disordered" evidence="1">
    <location>
        <begin position="227"/>
        <end position="256"/>
    </location>
</feature>
<dbReference type="OrthoDB" id="6359856at2759"/>
<accession>A0A9P0DDY2</accession>
<sequence length="256" mass="29302">MFVYGLVLCFFVVFGQSDASAIPMWEYLSKQEKMSFLYSMFANQVENFCDTSTMENCNQKLLKYGLDKLKTLPEEYMDAMDPYQRGASNIIWDSMMAGHPMADAIPKPRSTTTPKPNSYDDEIYSDFDDLGSQSAASAKIDHVFRVPPPKEFLEQYQRPKYTYPHNVVTYLQAFDAPVKKGPYARFQEQHGMSVSTTTEKILVDPMDEGMYEEAPLTGPMVVRVYPDGRPVKDDAPLPQDEDLRQYQMSKLKIPNL</sequence>
<dbReference type="Proteomes" id="UP001153737">
    <property type="component" value="Chromosome 11"/>
</dbReference>
<name>A0A9P0DDY2_PHACE</name>
<evidence type="ECO:0000256" key="2">
    <source>
        <dbReference type="SAM" id="SignalP"/>
    </source>
</evidence>
<proteinExistence type="predicted"/>
<feature type="chain" id="PRO_5040128681" description="Rhythmically expressed gene 5 protein" evidence="2">
    <location>
        <begin position="22"/>
        <end position="256"/>
    </location>
</feature>
<evidence type="ECO:0008006" key="5">
    <source>
        <dbReference type="Google" id="ProtNLM"/>
    </source>
</evidence>